<evidence type="ECO:0000313" key="1">
    <source>
        <dbReference type="EMBL" id="AQU86322.1"/>
    </source>
</evidence>
<reference evidence="3" key="1">
    <citation type="submission" date="2017-02" db="EMBL/GenBank/DDBJ databases">
        <title>zhang.</title>
        <authorList>
            <person name="Zhang H."/>
        </authorList>
    </citation>
    <scope>NUCLEOTIDE SEQUENCE [LARGE SCALE GENOMIC DNA]</scope>
    <source>
        <strain evidence="3">RZS01</strain>
    </source>
</reference>
<evidence type="ECO:0000313" key="4">
    <source>
        <dbReference type="Proteomes" id="UP000247512"/>
    </source>
</evidence>
<evidence type="ECO:0000313" key="2">
    <source>
        <dbReference type="EMBL" id="PYD66562.1"/>
    </source>
</evidence>
<accession>A0A9N7GZ88</accession>
<organism evidence="1 3">
    <name type="scientific">Komagataeibacter nataicola</name>
    <dbReference type="NCBI Taxonomy" id="265960"/>
    <lineage>
        <taxon>Bacteria</taxon>
        <taxon>Pseudomonadati</taxon>
        <taxon>Pseudomonadota</taxon>
        <taxon>Alphaproteobacteria</taxon>
        <taxon>Acetobacterales</taxon>
        <taxon>Acetobacteraceae</taxon>
        <taxon>Komagataeibacter</taxon>
    </lineage>
</organism>
<evidence type="ECO:0000313" key="3">
    <source>
        <dbReference type="Proteomes" id="UP000189683"/>
    </source>
</evidence>
<reference evidence="1" key="2">
    <citation type="submission" date="2017-02" db="EMBL/GenBank/DDBJ databases">
        <authorList>
            <person name="Zhang H."/>
        </authorList>
    </citation>
    <scope>NUCLEOTIDE SEQUENCE</scope>
    <source>
        <strain evidence="1">RZS01</strain>
    </source>
</reference>
<dbReference type="EMBL" id="CP019875">
    <property type="protein sequence ID" value="AQU86322.1"/>
    <property type="molecule type" value="Genomic_DNA"/>
</dbReference>
<dbReference type="AlphaFoldDB" id="A0A9N7GZ88"/>
<reference evidence="2 4" key="3">
    <citation type="submission" date="2017-06" db="EMBL/GenBank/DDBJ databases">
        <title>A draft genome sequence of Komagataeibacter nataicola LMG 1536.</title>
        <authorList>
            <person name="Skraban J."/>
            <person name="Cleenwerck I."/>
            <person name="Vandamme P."/>
            <person name="Trcek J."/>
        </authorList>
    </citation>
    <scope>NUCLEOTIDE SEQUENCE [LARGE SCALE GENOMIC DNA]</scope>
    <source>
        <strain evidence="2 4">LMG 1536</strain>
    </source>
</reference>
<keyword evidence="4" id="KW-1185">Reference proteome</keyword>
<dbReference type="Proteomes" id="UP000247512">
    <property type="component" value="Unassembled WGS sequence"/>
</dbReference>
<protein>
    <submittedName>
        <fullName evidence="1">Uncharacterized protein</fullName>
    </submittedName>
</protein>
<dbReference type="Proteomes" id="UP000189683">
    <property type="component" value="Chromosome"/>
</dbReference>
<dbReference type="KEGG" id="kna:B0W47_01375"/>
<gene>
    <name evidence="1" type="ORF">B0W47_01375</name>
    <name evidence="2" type="ORF">CDI09_07535</name>
</gene>
<sequence>MMGRQHDETVLRRIDGVVPQIMPPFKPPVGRRVACRMRHGNTVISGQAQYRLFTHRAARYAHALGWLAGGAGMMVMDVRAGRMCGAGTC</sequence>
<name>A0A9N7GZ88_9PROT</name>
<proteinExistence type="predicted"/>
<dbReference type="EMBL" id="NIRT01000010">
    <property type="protein sequence ID" value="PYD66562.1"/>
    <property type="molecule type" value="Genomic_DNA"/>
</dbReference>